<dbReference type="Pfam" id="PF12833">
    <property type="entry name" value="HTH_18"/>
    <property type="match status" value="1"/>
</dbReference>
<proteinExistence type="predicted"/>
<dbReference type="EMBL" id="WHOC01000119">
    <property type="protein sequence ID" value="NOU88444.1"/>
    <property type="molecule type" value="Genomic_DNA"/>
</dbReference>
<sequence length="794" mass="90973">MPQIWFQIGSRKSALTTMIASNLFILLIPLAMGLFLYAKVEQSLETNANRSNTAMLEQLKLSLDYKLSEVDNLMRQVALDPKLDYMLKIPKDADSADKYRFVEFMRNQLSRYRSMVSSFIFDYYVYFDSSDTIVKADLLTDSRTFYSTYYTFKDMTYEQWHKEILTSAHSMSYLPAASLARGNEISTNTEYVPKEVVVYEQSLPLRSQSDVLGNFIVLIDVDQIKQMLKQLETASDSAIYIIDHTGKTIMSTSDIPFSPDLLNRIETNSSPFDYRIAGVNQMVSVTSSQKAGWKYVSVTPNNVFMQQVNQIQTWSLGLFVICLIAGLLAVYAGVYRNYKPLQKTVNAIMRGKDMIGRPASNEYEFIQQTFEGSIHEEKNLRNMLAQQIPLIRTNYLSRLIRGYMDVDVSPENEETLRFMDLSFVSDRFAILLVKIEDIDDFSEEQSEQGWAHARFIVSNIGVDLIQLNHNGYSVELDRDRLAFLINLEERRGERAAVDIREFAESLNSMISQRFKINITVAAGEIHQGPKAIRDSYPEALSALEYRLIKGKNAVIHFQDIIDATHHYYYPLEIEIQLINFVRSGDSDNVEKLLSTIYSMNFDSNHITPELGKCLFFNVMSTFLKIVNATNTNPEEVLGANFDPIKAVFSYPTADGMYLKTKDLYATLTRLFKVERSDHSTQLLQDIVHFVDQNLDDQNMGLALVADRLKMTPPYISTFFKKNQGQNLLDYITRKRIEKAKMLMENKELTNAQIAQMVGYNNDVVFIRAFKKQEGIPPGKYREAMRPDKAGSDQG</sequence>
<comment type="caution">
    <text evidence="6">The sequence shown here is derived from an EMBL/GenBank/DDBJ whole genome shotgun (WGS) entry which is preliminary data.</text>
</comment>
<dbReference type="SUPFAM" id="SSF46689">
    <property type="entry name" value="Homeodomain-like"/>
    <property type="match status" value="1"/>
</dbReference>
<evidence type="ECO:0000256" key="2">
    <source>
        <dbReference type="ARBA" id="ARBA00023125"/>
    </source>
</evidence>
<evidence type="ECO:0000256" key="4">
    <source>
        <dbReference type="SAM" id="Phobius"/>
    </source>
</evidence>
<gene>
    <name evidence="6" type="ORF">GC102_22195</name>
</gene>
<feature type="domain" description="HTH araC/xylS-type" evidence="5">
    <location>
        <begin position="684"/>
        <end position="783"/>
    </location>
</feature>
<dbReference type="PANTHER" id="PTHR43280">
    <property type="entry name" value="ARAC-FAMILY TRANSCRIPTIONAL REGULATOR"/>
    <property type="match status" value="1"/>
</dbReference>
<accession>A0ABX1Z849</accession>
<dbReference type="Proteomes" id="UP000658690">
    <property type="component" value="Unassembled WGS sequence"/>
</dbReference>
<keyword evidence="7" id="KW-1185">Reference proteome</keyword>
<evidence type="ECO:0000256" key="3">
    <source>
        <dbReference type="ARBA" id="ARBA00023163"/>
    </source>
</evidence>
<keyword evidence="4" id="KW-1133">Transmembrane helix</keyword>
<dbReference type="PROSITE" id="PS01124">
    <property type="entry name" value="HTH_ARAC_FAMILY_2"/>
    <property type="match status" value="1"/>
</dbReference>
<feature type="transmembrane region" description="Helical" evidence="4">
    <location>
        <begin position="20"/>
        <end position="38"/>
    </location>
</feature>
<keyword evidence="4" id="KW-0812">Transmembrane</keyword>
<dbReference type="SMART" id="SM00342">
    <property type="entry name" value="HTH_ARAC"/>
    <property type="match status" value="1"/>
</dbReference>
<evidence type="ECO:0000313" key="6">
    <source>
        <dbReference type="EMBL" id="NOU88444.1"/>
    </source>
</evidence>
<evidence type="ECO:0000313" key="7">
    <source>
        <dbReference type="Proteomes" id="UP000658690"/>
    </source>
</evidence>
<keyword evidence="4" id="KW-0472">Membrane</keyword>
<feature type="transmembrane region" description="Helical" evidence="4">
    <location>
        <begin position="314"/>
        <end position="334"/>
    </location>
</feature>
<keyword evidence="2" id="KW-0238">DNA-binding</keyword>
<dbReference type="InterPro" id="IPR018060">
    <property type="entry name" value="HTH_AraC"/>
</dbReference>
<reference evidence="6 7" key="1">
    <citation type="submission" date="2019-10" db="EMBL/GenBank/DDBJ databases">
        <title>Description of Paenibacillus choica sp. nov.</title>
        <authorList>
            <person name="Carlier A."/>
            <person name="Qi S."/>
        </authorList>
    </citation>
    <scope>NUCLEOTIDE SEQUENCE [LARGE SCALE GENOMIC DNA]</scope>
    <source>
        <strain evidence="6 7">LMG 31460</strain>
    </source>
</reference>
<dbReference type="Gene3D" id="1.10.10.60">
    <property type="entry name" value="Homeodomain-like"/>
    <property type="match status" value="2"/>
</dbReference>
<evidence type="ECO:0000256" key="1">
    <source>
        <dbReference type="ARBA" id="ARBA00023015"/>
    </source>
</evidence>
<keyword evidence="3" id="KW-0804">Transcription</keyword>
<evidence type="ECO:0000259" key="5">
    <source>
        <dbReference type="PROSITE" id="PS01124"/>
    </source>
</evidence>
<dbReference type="Gene3D" id="3.30.450.20">
    <property type="entry name" value="PAS domain"/>
    <property type="match status" value="1"/>
</dbReference>
<keyword evidence="1" id="KW-0805">Transcription regulation</keyword>
<name>A0ABX1Z849_9BACL</name>
<organism evidence="6 7">
    <name type="scientific">Paenibacillus germinis</name>
    <dbReference type="NCBI Taxonomy" id="2654979"/>
    <lineage>
        <taxon>Bacteria</taxon>
        <taxon>Bacillati</taxon>
        <taxon>Bacillota</taxon>
        <taxon>Bacilli</taxon>
        <taxon>Bacillales</taxon>
        <taxon>Paenibacillaceae</taxon>
        <taxon>Paenibacillus</taxon>
    </lineage>
</organism>
<dbReference type="InterPro" id="IPR009057">
    <property type="entry name" value="Homeodomain-like_sf"/>
</dbReference>
<dbReference type="InterPro" id="IPR041522">
    <property type="entry name" value="CdaR_GGDEF"/>
</dbReference>
<dbReference type="Pfam" id="PF17853">
    <property type="entry name" value="GGDEF_2"/>
    <property type="match status" value="1"/>
</dbReference>
<dbReference type="PANTHER" id="PTHR43280:SF2">
    <property type="entry name" value="HTH-TYPE TRANSCRIPTIONAL REGULATOR EXSA"/>
    <property type="match status" value="1"/>
</dbReference>
<protein>
    <submittedName>
        <fullName evidence="6">Helix-turn-helix domain-containing protein</fullName>
    </submittedName>
</protein>